<dbReference type="AlphaFoldDB" id="A0A0G0H209"/>
<evidence type="ECO:0000256" key="4">
    <source>
        <dbReference type="ARBA" id="ARBA00023116"/>
    </source>
</evidence>
<evidence type="ECO:0000313" key="7">
    <source>
        <dbReference type="EMBL" id="KKQ36172.1"/>
    </source>
</evidence>
<evidence type="ECO:0000259" key="6">
    <source>
        <dbReference type="Pfam" id="PF00317"/>
    </source>
</evidence>
<dbReference type="GO" id="GO:0005524">
    <property type="term" value="F:ATP binding"/>
    <property type="evidence" value="ECO:0007669"/>
    <property type="project" value="InterPro"/>
</dbReference>
<keyword evidence="4" id="KW-0215">Deoxyribonucleotide synthesis</keyword>
<dbReference type="GO" id="GO:0031419">
    <property type="term" value="F:cobalamin binding"/>
    <property type="evidence" value="ECO:0007669"/>
    <property type="project" value="UniProtKB-KW"/>
</dbReference>
<keyword evidence="3" id="KW-0560">Oxidoreductase</keyword>
<proteinExistence type="predicted"/>
<dbReference type="EMBL" id="LBTH01000006">
    <property type="protein sequence ID" value="KKQ36172.1"/>
    <property type="molecule type" value="Genomic_DNA"/>
</dbReference>
<dbReference type="InterPro" id="IPR050862">
    <property type="entry name" value="RdRp_reductase_class-2"/>
</dbReference>
<dbReference type="InterPro" id="IPR013509">
    <property type="entry name" value="RNR_lsu_N"/>
</dbReference>
<evidence type="ECO:0000256" key="1">
    <source>
        <dbReference type="ARBA" id="ARBA00001922"/>
    </source>
</evidence>
<evidence type="ECO:0000256" key="5">
    <source>
        <dbReference type="ARBA" id="ARBA00023285"/>
    </source>
</evidence>
<dbReference type="Proteomes" id="UP000034852">
    <property type="component" value="Unassembled WGS sequence"/>
</dbReference>
<gene>
    <name evidence="7" type="ORF">US52_C0006G0002</name>
</gene>
<dbReference type="SUPFAM" id="SSF51998">
    <property type="entry name" value="PFL-like glycyl radical enzymes"/>
    <property type="match status" value="1"/>
</dbReference>
<dbReference type="PANTHER" id="PTHR43371:SF1">
    <property type="entry name" value="RIBONUCLEOSIDE-DIPHOSPHATE REDUCTASE"/>
    <property type="match status" value="1"/>
</dbReference>
<evidence type="ECO:0000313" key="8">
    <source>
        <dbReference type="Proteomes" id="UP000034852"/>
    </source>
</evidence>
<keyword evidence="2" id="KW-0846">Cobalamin</keyword>
<dbReference type="Gene3D" id="3.20.70.20">
    <property type="match status" value="1"/>
</dbReference>
<dbReference type="Pfam" id="PF00317">
    <property type="entry name" value="Ribonuc_red_lgN"/>
    <property type="match status" value="1"/>
</dbReference>
<comment type="caution">
    <text evidence="7">The sequence shown here is derived from an EMBL/GenBank/DDBJ whole genome shotgun (WGS) entry which is preliminary data.</text>
</comment>
<organism evidence="7 8">
    <name type="scientific">candidate division WS6 bacterium GW2011_GWA2_37_6</name>
    <dbReference type="NCBI Taxonomy" id="1619087"/>
    <lineage>
        <taxon>Bacteria</taxon>
        <taxon>Candidatus Dojkabacteria</taxon>
    </lineage>
</organism>
<keyword evidence="5" id="KW-0170">Cobalt</keyword>
<dbReference type="GO" id="GO:0009263">
    <property type="term" value="P:deoxyribonucleotide biosynthetic process"/>
    <property type="evidence" value="ECO:0007669"/>
    <property type="project" value="UniProtKB-KW"/>
</dbReference>
<name>A0A0G0H209_9BACT</name>
<evidence type="ECO:0000256" key="2">
    <source>
        <dbReference type="ARBA" id="ARBA00022628"/>
    </source>
</evidence>
<dbReference type="PANTHER" id="PTHR43371">
    <property type="entry name" value="VITAMIN B12-DEPENDENT RIBONUCLEOTIDE REDUCTASE"/>
    <property type="match status" value="1"/>
</dbReference>
<comment type="cofactor">
    <cofactor evidence="1">
        <name>adenosylcob(III)alamin</name>
        <dbReference type="ChEBI" id="CHEBI:18408"/>
    </cofactor>
</comment>
<feature type="domain" description="Ribonucleotide reductase large subunit N-terminal" evidence="6">
    <location>
        <begin position="24"/>
        <end position="107"/>
    </location>
</feature>
<dbReference type="GO" id="GO:0004748">
    <property type="term" value="F:ribonucleoside-diphosphate reductase activity, thioredoxin disulfide as acceptor"/>
    <property type="evidence" value="ECO:0007669"/>
    <property type="project" value="InterPro"/>
</dbReference>
<accession>A0A0G0H209</accession>
<evidence type="ECO:0000256" key="3">
    <source>
        <dbReference type="ARBA" id="ARBA00023002"/>
    </source>
</evidence>
<protein>
    <submittedName>
        <fullName evidence="7">Ribonucleoside-diphosphate reductase</fullName>
    </submittedName>
</protein>
<reference evidence="7 8" key="1">
    <citation type="journal article" date="2015" name="Nature">
        <title>rRNA introns, odd ribosomes, and small enigmatic genomes across a large radiation of phyla.</title>
        <authorList>
            <person name="Brown C.T."/>
            <person name="Hug L.A."/>
            <person name="Thomas B.C."/>
            <person name="Sharon I."/>
            <person name="Castelle C.J."/>
            <person name="Singh A."/>
            <person name="Wilkins M.J."/>
            <person name="Williams K.H."/>
            <person name="Banfield J.F."/>
        </authorList>
    </citation>
    <scope>NUCLEOTIDE SEQUENCE [LARGE SCALE GENOMIC DNA]</scope>
</reference>
<dbReference type="PATRIC" id="fig|1619087.5.peg.73"/>
<sequence length="150" mass="16689">MTKFAKSIQKFIKNPPENLGKPAFTSNSLKIMEKRSFLKDEKGKFLEGPKEMFWRVAAAVAIEDQKYVGKKKTAKKATGPEVQAEEFYTLLAENKFLPGARVLYEAGNYIDGTGQLASCFVLPVEDGLDSIFETMKEAAIVTLSINTEIN</sequence>